<keyword evidence="1" id="KW-0328">Glycosyltransferase</keyword>
<dbReference type="RefSeq" id="WP_117625767.1">
    <property type="nucleotide sequence ID" value="NZ_JAJCIN010000012.1"/>
</dbReference>
<evidence type="ECO:0000256" key="2">
    <source>
        <dbReference type="ARBA" id="ARBA00022679"/>
    </source>
</evidence>
<protein>
    <submittedName>
        <fullName evidence="4">Glycosyltransferase</fullName>
    </submittedName>
</protein>
<dbReference type="AlphaFoldDB" id="A0A414AZ02"/>
<dbReference type="SUPFAM" id="SSF53448">
    <property type="entry name" value="Nucleotide-diphospho-sugar transferases"/>
    <property type="match status" value="1"/>
</dbReference>
<evidence type="ECO:0000313" key="4">
    <source>
        <dbReference type="EMBL" id="RHC57581.1"/>
    </source>
</evidence>
<dbReference type="InterPro" id="IPR001173">
    <property type="entry name" value="Glyco_trans_2-like"/>
</dbReference>
<accession>A0A414AZ02</accession>
<dbReference type="Gene3D" id="3.90.550.10">
    <property type="entry name" value="Spore Coat Polysaccharide Biosynthesis Protein SpsA, Chain A"/>
    <property type="match status" value="1"/>
</dbReference>
<sequence>MIKGNPLVSIIVPVYGVEAYLDQCINSIVEQTYQNIELILIDDGSSDRCPEICDAWATRDCRIQVLHKENGGQSSARNIGLDTAKGEWIFFVDSDDWIEPECISVLVEISLVNNADISVIYPQNHKGNTVIPKPFFLKDKGDVYCLSAEDAVTYFMEQAVAVMGKLYRADILQDIRFPVGRKAEEYIVQLAALKKAKIIAFCNRNLYDYLVRNDSDSHDIKPKYRVDNIQAISEALDICRRDFRCEEEWAFRWLCALLHEFYSVSEFAKEEKKKYNDILVYALSQVGGMEQIYKKMEQPLDRIIYVANQYQKILKEEEYKILQKQYREVYRSQAKREVKGIKYRIANLNLKFLVALYNGREVIK</sequence>
<keyword evidence="2 4" id="KW-0808">Transferase</keyword>
<organism evidence="4 5">
    <name type="scientific">Enterocloster bolteae</name>
    <dbReference type="NCBI Taxonomy" id="208479"/>
    <lineage>
        <taxon>Bacteria</taxon>
        <taxon>Bacillati</taxon>
        <taxon>Bacillota</taxon>
        <taxon>Clostridia</taxon>
        <taxon>Lachnospirales</taxon>
        <taxon>Lachnospiraceae</taxon>
        <taxon>Enterocloster</taxon>
    </lineage>
</organism>
<evidence type="ECO:0000313" key="5">
    <source>
        <dbReference type="Proteomes" id="UP000283975"/>
    </source>
</evidence>
<comment type="caution">
    <text evidence="4">The sequence shown here is derived from an EMBL/GenBank/DDBJ whole genome shotgun (WGS) entry which is preliminary data.</text>
</comment>
<dbReference type="InterPro" id="IPR029044">
    <property type="entry name" value="Nucleotide-diphossugar_trans"/>
</dbReference>
<dbReference type="Pfam" id="PF00535">
    <property type="entry name" value="Glycos_transf_2"/>
    <property type="match status" value="1"/>
</dbReference>
<name>A0A414AZ02_9FIRM</name>
<dbReference type="GO" id="GO:0016757">
    <property type="term" value="F:glycosyltransferase activity"/>
    <property type="evidence" value="ECO:0007669"/>
    <property type="project" value="UniProtKB-KW"/>
</dbReference>
<proteinExistence type="predicted"/>
<evidence type="ECO:0000259" key="3">
    <source>
        <dbReference type="Pfam" id="PF00535"/>
    </source>
</evidence>
<evidence type="ECO:0000256" key="1">
    <source>
        <dbReference type="ARBA" id="ARBA00022676"/>
    </source>
</evidence>
<feature type="domain" description="Glycosyltransferase 2-like" evidence="3">
    <location>
        <begin position="9"/>
        <end position="128"/>
    </location>
</feature>
<reference evidence="4 5" key="1">
    <citation type="submission" date="2018-08" db="EMBL/GenBank/DDBJ databases">
        <title>A genome reference for cultivated species of the human gut microbiota.</title>
        <authorList>
            <person name="Zou Y."/>
            <person name="Xue W."/>
            <person name="Luo G."/>
        </authorList>
    </citation>
    <scope>NUCLEOTIDE SEQUENCE [LARGE SCALE GENOMIC DNA]</scope>
    <source>
        <strain evidence="4 5">AM35-14</strain>
    </source>
</reference>
<dbReference type="PANTHER" id="PTHR22916:SF51">
    <property type="entry name" value="GLYCOSYLTRANSFERASE EPSH-RELATED"/>
    <property type="match status" value="1"/>
</dbReference>
<gene>
    <name evidence="4" type="ORF">DW839_04935</name>
</gene>
<dbReference type="EMBL" id="QSHZ01000004">
    <property type="protein sequence ID" value="RHC57581.1"/>
    <property type="molecule type" value="Genomic_DNA"/>
</dbReference>
<dbReference type="Proteomes" id="UP000283975">
    <property type="component" value="Unassembled WGS sequence"/>
</dbReference>
<dbReference type="CDD" id="cd00761">
    <property type="entry name" value="Glyco_tranf_GTA_type"/>
    <property type="match status" value="1"/>
</dbReference>
<dbReference type="PANTHER" id="PTHR22916">
    <property type="entry name" value="GLYCOSYLTRANSFERASE"/>
    <property type="match status" value="1"/>
</dbReference>